<evidence type="ECO:0000313" key="3">
    <source>
        <dbReference type="Proteomes" id="UP001234178"/>
    </source>
</evidence>
<dbReference type="Proteomes" id="UP001234178">
    <property type="component" value="Unassembled WGS sequence"/>
</dbReference>
<evidence type="ECO:0000313" key="2">
    <source>
        <dbReference type="EMBL" id="KAK4024352.1"/>
    </source>
</evidence>
<comment type="caution">
    <text evidence="2">The sequence shown here is derived from an EMBL/GenBank/DDBJ whole genome shotgun (WGS) entry which is preliminary data.</text>
</comment>
<name>A0ABR0AGV4_9CRUS</name>
<accession>A0ABR0AGV4</accession>
<protein>
    <submittedName>
        <fullName evidence="2">Uncharacterized protein</fullName>
    </submittedName>
</protein>
<feature type="region of interest" description="Disordered" evidence="1">
    <location>
        <begin position="35"/>
        <end position="169"/>
    </location>
</feature>
<dbReference type="EMBL" id="JAOYFB010000037">
    <property type="protein sequence ID" value="KAK4024352.1"/>
    <property type="molecule type" value="Genomic_DNA"/>
</dbReference>
<proteinExistence type="predicted"/>
<feature type="compositionally biased region" description="Polar residues" evidence="1">
    <location>
        <begin position="82"/>
        <end position="92"/>
    </location>
</feature>
<reference evidence="2 3" key="1">
    <citation type="journal article" date="2023" name="Nucleic Acids Res.">
        <title>The hologenome of Daphnia magna reveals possible DNA methylation and microbiome-mediated evolution of the host genome.</title>
        <authorList>
            <person name="Chaturvedi A."/>
            <person name="Li X."/>
            <person name="Dhandapani V."/>
            <person name="Marshall H."/>
            <person name="Kissane S."/>
            <person name="Cuenca-Cambronero M."/>
            <person name="Asole G."/>
            <person name="Calvet F."/>
            <person name="Ruiz-Romero M."/>
            <person name="Marangio P."/>
            <person name="Guigo R."/>
            <person name="Rago D."/>
            <person name="Mirbahai L."/>
            <person name="Eastwood N."/>
            <person name="Colbourne J.K."/>
            <person name="Zhou J."/>
            <person name="Mallon E."/>
            <person name="Orsini L."/>
        </authorList>
    </citation>
    <scope>NUCLEOTIDE SEQUENCE [LARGE SCALE GENOMIC DNA]</scope>
    <source>
        <strain evidence="2">LRV0_1</strain>
    </source>
</reference>
<gene>
    <name evidence="2" type="ORF">OUZ56_009771</name>
</gene>
<keyword evidence="3" id="KW-1185">Reference proteome</keyword>
<sequence>MKKLVIGSKTGGAPDPDQLAKAILLFRNAPHMGGPSPAQLVSAMGSRPTTDCPSPAWPHRRGPCRHPASYIRPLGDPGGGSRNRQTTGLSTKDCSRALIPPKPPFPPAAHRHHARTISSGSPDAYGAPAPGRLSSGSSNAASGHPSRPGPACLSPPKGCTTGPELPPFN</sequence>
<organism evidence="2 3">
    <name type="scientific">Daphnia magna</name>
    <dbReference type="NCBI Taxonomy" id="35525"/>
    <lineage>
        <taxon>Eukaryota</taxon>
        <taxon>Metazoa</taxon>
        <taxon>Ecdysozoa</taxon>
        <taxon>Arthropoda</taxon>
        <taxon>Crustacea</taxon>
        <taxon>Branchiopoda</taxon>
        <taxon>Diplostraca</taxon>
        <taxon>Cladocera</taxon>
        <taxon>Anomopoda</taxon>
        <taxon>Daphniidae</taxon>
        <taxon>Daphnia</taxon>
    </lineage>
</organism>
<evidence type="ECO:0000256" key="1">
    <source>
        <dbReference type="SAM" id="MobiDB-lite"/>
    </source>
</evidence>